<dbReference type="Proteomes" id="UP000245790">
    <property type="component" value="Unassembled WGS sequence"/>
</dbReference>
<feature type="domain" description="Sulfatase-modifying factor enzyme-like" evidence="2">
    <location>
        <begin position="65"/>
        <end position="320"/>
    </location>
</feature>
<dbReference type="PANTHER" id="PTHR23150:SF19">
    <property type="entry name" value="FORMYLGLYCINE-GENERATING ENZYME"/>
    <property type="match status" value="1"/>
</dbReference>
<comment type="caution">
    <text evidence="3">The sequence shown here is derived from an EMBL/GenBank/DDBJ whole genome shotgun (WGS) entry which is preliminary data.</text>
</comment>
<organism evidence="3 4">
    <name type="scientific">Pleionea mediterranea</name>
    <dbReference type="NCBI Taxonomy" id="523701"/>
    <lineage>
        <taxon>Bacteria</taxon>
        <taxon>Pseudomonadati</taxon>
        <taxon>Pseudomonadota</taxon>
        <taxon>Gammaproteobacteria</taxon>
        <taxon>Oceanospirillales</taxon>
        <taxon>Pleioneaceae</taxon>
        <taxon>Pleionea</taxon>
    </lineage>
</organism>
<dbReference type="Gene3D" id="3.90.1580.10">
    <property type="entry name" value="paralog of FGE (formylglycine-generating enzyme)"/>
    <property type="match status" value="1"/>
</dbReference>
<dbReference type="PANTHER" id="PTHR23150">
    <property type="entry name" value="SULFATASE MODIFYING FACTOR 1, 2"/>
    <property type="match status" value="1"/>
</dbReference>
<keyword evidence="4" id="KW-1185">Reference proteome</keyword>
<evidence type="ECO:0000313" key="3">
    <source>
        <dbReference type="EMBL" id="PWK41129.1"/>
    </source>
</evidence>
<evidence type="ECO:0000259" key="2">
    <source>
        <dbReference type="Pfam" id="PF03781"/>
    </source>
</evidence>
<dbReference type="InterPro" id="IPR005532">
    <property type="entry name" value="SUMF_dom"/>
</dbReference>
<dbReference type="InterPro" id="IPR042095">
    <property type="entry name" value="SUMF_sf"/>
</dbReference>
<dbReference type="RefSeq" id="WP_109765170.1">
    <property type="nucleotide sequence ID" value="NZ_QGGU01000024.1"/>
</dbReference>
<reference evidence="3 4" key="1">
    <citation type="submission" date="2018-05" db="EMBL/GenBank/DDBJ databases">
        <title>Genomic Encyclopedia of Type Strains, Phase IV (KMG-IV): sequencing the most valuable type-strain genomes for metagenomic binning, comparative biology and taxonomic classification.</title>
        <authorList>
            <person name="Goeker M."/>
        </authorList>
    </citation>
    <scope>NUCLEOTIDE SEQUENCE [LARGE SCALE GENOMIC DNA]</scope>
    <source>
        <strain evidence="3 4">DSM 25350</strain>
    </source>
</reference>
<accession>A0A316F5I1</accession>
<proteinExistence type="predicted"/>
<dbReference type="GO" id="GO:0120147">
    <property type="term" value="F:formylglycine-generating oxidase activity"/>
    <property type="evidence" value="ECO:0007669"/>
    <property type="project" value="TreeGrafter"/>
</dbReference>
<dbReference type="InterPro" id="IPR051043">
    <property type="entry name" value="Sulfatase_Mod_Factor_Kinase"/>
</dbReference>
<name>A0A316F5I1_9GAMM</name>
<evidence type="ECO:0000256" key="1">
    <source>
        <dbReference type="SAM" id="MobiDB-lite"/>
    </source>
</evidence>
<dbReference type="EMBL" id="QGGU01000024">
    <property type="protein sequence ID" value="PWK41129.1"/>
    <property type="molecule type" value="Genomic_DNA"/>
</dbReference>
<dbReference type="AlphaFoldDB" id="A0A316F5I1"/>
<feature type="region of interest" description="Disordered" evidence="1">
    <location>
        <begin position="306"/>
        <end position="332"/>
    </location>
</feature>
<protein>
    <submittedName>
        <fullName evidence="3">Formylglycine-generating enzyme required for sulfatase activity</fullName>
    </submittedName>
</protein>
<evidence type="ECO:0000313" key="4">
    <source>
        <dbReference type="Proteomes" id="UP000245790"/>
    </source>
</evidence>
<gene>
    <name evidence="3" type="ORF">C8D97_1242</name>
</gene>
<dbReference type="Pfam" id="PF03781">
    <property type="entry name" value="FGE-sulfatase"/>
    <property type="match status" value="1"/>
</dbReference>
<dbReference type="InterPro" id="IPR016187">
    <property type="entry name" value="CTDL_fold"/>
</dbReference>
<sequence>MKRNLILICGTTFIVSACQSEIEAELEKHGVSYDGVPEKPLAYIKSLPLEQQAKVLKLRKRVLQNLVFVEGGGFVMGDIIEEVPEGTEGAVKVNLKEVEGKWFLDKNGYDEYFYWPHWVELDSYSIAKYEATYGEVDIFTEVTGREYFDKKRIEMNSIDRLPEKPVWFGASWHDARAYCQWLGKITGEPFDLLSEAQWEYAARSRGKALEFATDNGEIDYGRNVKDHVFDGTKPPGSFPPNPLGVYDMSGNVREWVLDSYSSGFYEVSPIKNPIYDLESERRYKLSRGGGGLGDHEKWLDVFGRSRAKPDSTSAGHGVRCGVDSSEPVFVSN</sequence>
<dbReference type="PROSITE" id="PS51257">
    <property type="entry name" value="PROKAR_LIPOPROTEIN"/>
    <property type="match status" value="1"/>
</dbReference>
<dbReference type="OrthoDB" id="9768004at2"/>
<dbReference type="SUPFAM" id="SSF56436">
    <property type="entry name" value="C-type lectin-like"/>
    <property type="match status" value="1"/>
</dbReference>